<feature type="domain" description="DUF202" evidence="7">
    <location>
        <begin position="48"/>
        <end position="120"/>
    </location>
</feature>
<evidence type="ECO:0000256" key="6">
    <source>
        <dbReference type="SAM" id="Phobius"/>
    </source>
</evidence>
<proteinExistence type="predicted"/>
<keyword evidence="2" id="KW-1003">Cell membrane</keyword>
<keyword evidence="9" id="KW-1185">Reference proteome</keyword>
<dbReference type="PANTHER" id="PTHR34187:SF2">
    <property type="entry name" value="DUF202 DOMAIN-CONTAINING PROTEIN"/>
    <property type="match status" value="1"/>
</dbReference>
<dbReference type="Proteomes" id="UP000646827">
    <property type="component" value="Unassembled WGS sequence"/>
</dbReference>
<dbReference type="InterPro" id="IPR003807">
    <property type="entry name" value="DUF202"/>
</dbReference>
<evidence type="ECO:0000256" key="1">
    <source>
        <dbReference type="ARBA" id="ARBA00004651"/>
    </source>
</evidence>
<gene>
    <name evidence="8" type="ORF">INT45_014216</name>
</gene>
<dbReference type="PANTHER" id="PTHR34187">
    <property type="entry name" value="FGR18P"/>
    <property type="match status" value="1"/>
</dbReference>
<accession>A0A8H7SBW5</accession>
<dbReference type="EMBL" id="JAEPRB010000016">
    <property type="protein sequence ID" value="KAG2226472.1"/>
    <property type="molecule type" value="Genomic_DNA"/>
</dbReference>
<evidence type="ECO:0000256" key="2">
    <source>
        <dbReference type="ARBA" id="ARBA00022475"/>
    </source>
</evidence>
<evidence type="ECO:0000313" key="9">
    <source>
        <dbReference type="Proteomes" id="UP000646827"/>
    </source>
</evidence>
<name>A0A8H7SBW5_9FUNG</name>
<feature type="transmembrane region" description="Helical" evidence="6">
    <location>
        <begin position="95"/>
        <end position="116"/>
    </location>
</feature>
<feature type="transmembrane region" description="Helical" evidence="6">
    <location>
        <begin position="136"/>
        <end position="155"/>
    </location>
</feature>
<dbReference type="Pfam" id="PF02656">
    <property type="entry name" value="DUF202"/>
    <property type="match status" value="1"/>
</dbReference>
<comment type="subcellular location">
    <subcellularLocation>
        <location evidence="1">Cell membrane</location>
        <topology evidence="1">Multi-pass membrane protein</topology>
    </subcellularLocation>
</comment>
<dbReference type="OrthoDB" id="199599at2759"/>
<comment type="caution">
    <text evidence="8">The sequence shown here is derived from an EMBL/GenBank/DDBJ whole genome shotgun (WGS) entry which is preliminary data.</text>
</comment>
<dbReference type="InterPro" id="IPR052053">
    <property type="entry name" value="IM_YidH-like"/>
</dbReference>
<dbReference type="GO" id="GO:0005886">
    <property type="term" value="C:plasma membrane"/>
    <property type="evidence" value="ECO:0007669"/>
    <property type="project" value="UniProtKB-SubCell"/>
</dbReference>
<protein>
    <recommendedName>
        <fullName evidence="7">DUF202 domain-containing protein</fullName>
    </recommendedName>
</protein>
<reference evidence="8 9" key="1">
    <citation type="submission" date="2020-12" db="EMBL/GenBank/DDBJ databases">
        <title>Metabolic potential, ecology and presence of endohyphal bacteria is reflected in genomic diversity of Mucoromycotina.</title>
        <authorList>
            <person name="Muszewska A."/>
            <person name="Okrasinska A."/>
            <person name="Steczkiewicz K."/>
            <person name="Drgas O."/>
            <person name="Orlowska M."/>
            <person name="Perlinska-Lenart U."/>
            <person name="Aleksandrzak-Piekarczyk T."/>
            <person name="Szatraj K."/>
            <person name="Zielenkiewicz U."/>
            <person name="Pilsyk S."/>
            <person name="Malc E."/>
            <person name="Mieczkowski P."/>
            <person name="Kruszewska J.S."/>
            <person name="Biernat P."/>
            <person name="Pawlowska J."/>
        </authorList>
    </citation>
    <scope>NUCLEOTIDE SEQUENCE [LARGE SCALE GENOMIC DNA]</scope>
    <source>
        <strain evidence="8 9">CBS 142.35</strain>
    </source>
</reference>
<evidence type="ECO:0000256" key="3">
    <source>
        <dbReference type="ARBA" id="ARBA00022692"/>
    </source>
</evidence>
<sequence length="157" mass="17759">MSSRASSVETGQKDSSKGFVLCSNEYCSDKFKHIDWVIHTKVDGPDPRDHFASERTFLSWLRTGMTLALIDFQQLSKPTTELPWAHEPLPTKQRILAYIFVGLGFLSLLVSLVIYFKNQHRIVNRLLNVGNGWAGYSMALLIMLFVCFVMAVAITES</sequence>
<keyword evidence="5 6" id="KW-0472">Membrane</keyword>
<organism evidence="8 9">
    <name type="scientific">Circinella minor</name>
    <dbReference type="NCBI Taxonomy" id="1195481"/>
    <lineage>
        <taxon>Eukaryota</taxon>
        <taxon>Fungi</taxon>
        <taxon>Fungi incertae sedis</taxon>
        <taxon>Mucoromycota</taxon>
        <taxon>Mucoromycotina</taxon>
        <taxon>Mucoromycetes</taxon>
        <taxon>Mucorales</taxon>
        <taxon>Lichtheimiaceae</taxon>
        <taxon>Circinella</taxon>
    </lineage>
</organism>
<evidence type="ECO:0000313" key="8">
    <source>
        <dbReference type="EMBL" id="KAG2226472.1"/>
    </source>
</evidence>
<evidence type="ECO:0000259" key="7">
    <source>
        <dbReference type="Pfam" id="PF02656"/>
    </source>
</evidence>
<dbReference type="AlphaFoldDB" id="A0A8H7SBW5"/>
<evidence type="ECO:0000256" key="5">
    <source>
        <dbReference type="ARBA" id="ARBA00023136"/>
    </source>
</evidence>
<evidence type="ECO:0000256" key="4">
    <source>
        <dbReference type="ARBA" id="ARBA00022989"/>
    </source>
</evidence>
<keyword evidence="4 6" id="KW-1133">Transmembrane helix</keyword>
<keyword evidence="3 6" id="KW-0812">Transmembrane</keyword>